<evidence type="ECO:0000256" key="1">
    <source>
        <dbReference type="SAM" id="SignalP"/>
    </source>
</evidence>
<dbReference type="EMBL" id="BMHT01000006">
    <property type="protein sequence ID" value="GGF19423.1"/>
    <property type="molecule type" value="Genomic_DNA"/>
</dbReference>
<comment type="caution">
    <text evidence="2">The sequence shown here is derived from an EMBL/GenBank/DDBJ whole genome shotgun (WGS) entry which is preliminary data.</text>
</comment>
<dbReference type="Proteomes" id="UP000632273">
    <property type="component" value="Unassembled WGS sequence"/>
</dbReference>
<feature type="chain" id="PRO_5046776170" description="Outer membrane protein beta-barrel domain-containing protein" evidence="1">
    <location>
        <begin position="23"/>
        <end position="198"/>
    </location>
</feature>
<reference evidence="3" key="1">
    <citation type="journal article" date="2019" name="Int. J. Syst. Evol. Microbiol.">
        <title>The Global Catalogue of Microorganisms (GCM) 10K type strain sequencing project: providing services to taxonomists for standard genome sequencing and annotation.</title>
        <authorList>
            <consortium name="The Broad Institute Genomics Platform"/>
            <consortium name="The Broad Institute Genome Sequencing Center for Infectious Disease"/>
            <person name="Wu L."/>
            <person name="Ma J."/>
        </authorList>
    </citation>
    <scope>NUCLEOTIDE SEQUENCE [LARGE SCALE GENOMIC DNA]</scope>
    <source>
        <strain evidence="3">CGMCC 1.15197</strain>
    </source>
</reference>
<evidence type="ECO:0000313" key="3">
    <source>
        <dbReference type="Proteomes" id="UP000632273"/>
    </source>
</evidence>
<proteinExistence type="predicted"/>
<evidence type="ECO:0008006" key="4">
    <source>
        <dbReference type="Google" id="ProtNLM"/>
    </source>
</evidence>
<accession>A0ABQ1UKC4</accession>
<protein>
    <recommendedName>
        <fullName evidence="4">Outer membrane protein beta-barrel domain-containing protein</fullName>
    </recommendedName>
</protein>
<organism evidence="2 3">
    <name type="scientific">Hymenobacter cavernae</name>
    <dbReference type="NCBI Taxonomy" id="2044852"/>
    <lineage>
        <taxon>Bacteria</taxon>
        <taxon>Pseudomonadati</taxon>
        <taxon>Bacteroidota</taxon>
        <taxon>Cytophagia</taxon>
        <taxon>Cytophagales</taxon>
        <taxon>Hymenobacteraceae</taxon>
        <taxon>Hymenobacter</taxon>
    </lineage>
</organism>
<gene>
    <name evidence="2" type="ORF">GCM10011383_33750</name>
</gene>
<dbReference type="SUPFAM" id="SSF56935">
    <property type="entry name" value="Porins"/>
    <property type="match status" value="1"/>
</dbReference>
<sequence>MLIMLRSFFTAASLLVVNLALAQGPATSTLAAPTPGLLGPRVSYHLDAGMQFAGRYGSASYLSPTATYQVSNRFRLFTGLTYVRTQSSFGYAYNPSTDKPLSPSFNATNHLLIQAGGTYLVSPRLALTGSAWKDLSQQPYTPRVNPYAGFGNLGSGVNIRADYQLTENISVSGGVRVTQGATPGYGGLYGSPMMPLGY</sequence>
<keyword evidence="3" id="KW-1185">Reference proteome</keyword>
<feature type="signal peptide" evidence="1">
    <location>
        <begin position="1"/>
        <end position="22"/>
    </location>
</feature>
<evidence type="ECO:0000313" key="2">
    <source>
        <dbReference type="EMBL" id="GGF19423.1"/>
    </source>
</evidence>
<keyword evidence="1" id="KW-0732">Signal</keyword>
<name>A0ABQ1UKC4_9BACT</name>